<gene>
    <name evidence="2" type="ORF">TcWFU_001997</name>
</gene>
<organism evidence="2 3">
    <name type="scientific">Taenia crassiceps</name>
    <dbReference type="NCBI Taxonomy" id="6207"/>
    <lineage>
        <taxon>Eukaryota</taxon>
        <taxon>Metazoa</taxon>
        <taxon>Spiralia</taxon>
        <taxon>Lophotrochozoa</taxon>
        <taxon>Platyhelminthes</taxon>
        <taxon>Cestoda</taxon>
        <taxon>Eucestoda</taxon>
        <taxon>Cyclophyllidea</taxon>
        <taxon>Taeniidae</taxon>
        <taxon>Taenia</taxon>
    </lineage>
</organism>
<dbReference type="EMBL" id="JAKROA010000012">
    <property type="protein sequence ID" value="KAL5104411.1"/>
    <property type="molecule type" value="Genomic_DNA"/>
</dbReference>
<evidence type="ECO:0000256" key="1">
    <source>
        <dbReference type="SAM" id="MobiDB-lite"/>
    </source>
</evidence>
<protein>
    <submittedName>
        <fullName evidence="2">Uncharacterized protein</fullName>
    </submittedName>
</protein>
<dbReference type="Proteomes" id="UP001651158">
    <property type="component" value="Unassembled WGS sequence"/>
</dbReference>
<evidence type="ECO:0000313" key="2">
    <source>
        <dbReference type="EMBL" id="KAL5104411.1"/>
    </source>
</evidence>
<sequence length="92" mass="10166">MKCVHVFAHNRILRRAPLSNAVDICPSGGSGKEESSQRQAKSTAGRGGNEETSEMEVKWCGHNRRCIYSRVSPACTPAYEKCARLVRSRGGW</sequence>
<comment type="caution">
    <text evidence="2">The sequence shown here is derived from an EMBL/GenBank/DDBJ whole genome shotgun (WGS) entry which is preliminary data.</text>
</comment>
<accession>A0ABR4Q499</accession>
<name>A0ABR4Q499_9CEST</name>
<feature type="region of interest" description="Disordered" evidence="1">
    <location>
        <begin position="27"/>
        <end position="54"/>
    </location>
</feature>
<reference evidence="2 3" key="1">
    <citation type="journal article" date="2022" name="Front. Cell. Infect. Microbiol.">
        <title>The Genomes of Two Strains of Taenia crassiceps the Animal Model for the Study of Human Cysticercosis.</title>
        <authorList>
            <person name="Bobes R.J."/>
            <person name="Estrada K."/>
            <person name="Rios-Valencia D.G."/>
            <person name="Calderon-Gallegos A."/>
            <person name="de la Torre P."/>
            <person name="Carrero J.C."/>
            <person name="Sanchez-Flores A."/>
            <person name="Laclette J.P."/>
        </authorList>
    </citation>
    <scope>NUCLEOTIDE SEQUENCE [LARGE SCALE GENOMIC DNA]</scope>
    <source>
        <strain evidence="2">WFUcys</strain>
    </source>
</reference>
<evidence type="ECO:0000313" key="3">
    <source>
        <dbReference type="Proteomes" id="UP001651158"/>
    </source>
</evidence>
<keyword evidence="3" id="KW-1185">Reference proteome</keyword>
<proteinExistence type="predicted"/>